<protein>
    <recommendedName>
        <fullName evidence="12">BIG2 domain-containing protein</fullName>
    </recommendedName>
</protein>
<evidence type="ECO:0000256" key="6">
    <source>
        <dbReference type="ARBA" id="ARBA00023136"/>
    </source>
</evidence>
<feature type="region of interest" description="Disordered" evidence="9">
    <location>
        <begin position="1905"/>
        <end position="1944"/>
    </location>
</feature>
<dbReference type="InterPro" id="IPR056232">
    <property type="entry name" value="Ig_GP210_15th"/>
</dbReference>
<feature type="signal peptide" evidence="11">
    <location>
        <begin position="1"/>
        <end position="21"/>
    </location>
</feature>
<dbReference type="SMART" id="SM00635">
    <property type="entry name" value="BID_2"/>
    <property type="match status" value="2"/>
</dbReference>
<dbReference type="Pfam" id="PF02368">
    <property type="entry name" value="Big_2"/>
    <property type="match status" value="1"/>
</dbReference>
<evidence type="ECO:0000256" key="10">
    <source>
        <dbReference type="SAM" id="Phobius"/>
    </source>
</evidence>
<feature type="compositionally biased region" description="Pro residues" evidence="9">
    <location>
        <begin position="1910"/>
        <end position="1921"/>
    </location>
</feature>
<keyword evidence="7" id="KW-0325">Glycoprotein</keyword>
<dbReference type="GO" id="GO:0031965">
    <property type="term" value="C:nuclear membrane"/>
    <property type="evidence" value="ECO:0007669"/>
    <property type="project" value="UniProtKB-SubCell"/>
</dbReference>
<reference evidence="13" key="1">
    <citation type="submission" date="2020-02" db="EMBL/GenBank/DDBJ databases">
        <authorList>
            <person name="Scholz U."/>
            <person name="Mascher M."/>
            <person name="Fiebig A."/>
        </authorList>
    </citation>
    <scope>NUCLEOTIDE SEQUENCE</scope>
</reference>
<evidence type="ECO:0000256" key="7">
    <source>
        <dbReference type="ARBA" id="ARBA00023180"/>
    </source>
</evidence>
<evidence type="ECO:0000256" key="5">
    <source>
        <dbReference type="ARBA" id="ARBA00022989"/>
    </source>
</evidence>
<dbReference type="InterPro" id="IPR003343">
    <property type="entry name" value="Big_2"/>
</dbReference>
<evidence type="ECO:0000256" key="8">
    <source>
        <dbReference type="ARBA" id="ARBA00023242"/>
    </source>
</evidence>
<dbReference type="Pfam" id="PF26182">
    <property type="entry name" value="Ig_NUP210_5th"/>
    <property type="match status" value="1"/>
</dbReference>
<accession>A0A7I8L4B2</accession>
<dbReference type="InterPro" id="IPR055099">
    <property type="entry name" value="Ig_NUP210_7th"/>
</dbReference>
<dbReference type="PANTHER" id="PTHR23019">
    <property type="entry name" value="NUCLEAR PORE MEMBRANE GLYCOPROTEIN GP210-RELATED"/>
    <property type="match status" value="1"/>
</dbReference>
<comment type="subcellular location">
    <subcellularLocation>
        <location evidence="1">Nucleus membrane</location>
        <topology evidence="1">Single-pass membrane protein</topology>
    </subcellularLocation>
</comment>
<evidence type="ECO:0000256" key="11">
    <source>
        <dbReference type="SAM" id="SignalP"/>
    </source>
</evidence>
<organism evidence="13 14">
    <name type="scientific">Spirodela intermedia</name>
    <name type="common">Intermediate duckweed</name>
    <dbReference type="NCBI Taxonomy" id="51605"/>
    <lineage>
        <taxon>Eukaryota</taxon>
        <taxon>Viridiplantae</taxon>
        <taxon>Streptophyta</taxon>
        <taxon>Embryophyta</taxon>
        <taxon>Tracheophyta</taxon>
        <taxon>Spermatophyta</taxon>
        <taxon>Magnoliopsida</taxon>
        <taxon>Liliopsida</taxon>
        <taxon>Araceae</taxon>
        <taxon>Lemnoideae</taxon>
        <taxon>Spirodela</taxon>
    </lineage>
</organism>
<keyword evidence="8" id="KW-0539">Nucleus</keyword>
<feature type="compositionally biased region" description="Low complexity" evidence="9">
    <location>
        <begin position="1922"/>
        <end position="1937"/>
    </location>
</feature>
<dbReference type="Pfam" id="PF22967">
    <property type="entry name" value="Ig_NUP210_1st"/>
    <property type="match status" value="1"/>
</dbReference>
<dbReference type="Pfam" id="PF24425">
    <property type="entry name" value="Ig_GP210_15th"/>
    <property type="match status" value="1"/>
</dbReference>
<comment type="similarity">
    <text evidence="2">Belongs to the NUP210 family.</text>
</comment>
<feature type="domain" description="BIG2" evidence="12">
    <location>
        <begin position="1564"/>
        <end position="1653"/>
    </location>
</feature>
<dbReference type="Pfam" id="PF22962">
    <property type="entry name" value="Ig_NUP210_7th"/>
    <property type="match status" value="1"/>
</dbReference>
<dbReference type="InterPro" id="IPR055096">
    <property type="entry name" value="Ig_NUP210_1st"/>
</dbReference>
<evidence type="ECO:0000256" key="9">
    <source>
        <dbReference type="SAM" id="MobiDB-lite"/>
    </source>
</evidence>
<dbReference type="Pfam" id="PF24427">
    <property type="entry name" value="Ig_GP210_16th"/>
    <property type="match status" value="1"/>
</dbReference>
<dbReference type="InterPro" id="IPR045197">
    <property type="entry name" value="NUP210-like"/>
</dbReference>
<dbReference type="PANTHER" id="PTHR23019:SF0">
    <property type="entry name" value="NUCLEAR PORE MEMBRANE GLYCOPROTEIN 210"/>
    <property type="match status" value="1"/>
</dbReference>
<evidence type="ECO:0000256" key="2">
    <source>
        <dbReference type="ARBA" id="ARBA00007313"/>
    </source>
</evidence>
<evidence type="ECO:0000259" key="12">
    <source>
        <dbReference type="SMART" id="SM00635"/>
    </source>
</evidence>
<evidence type="ECO:0000313" key="14">
    <source>
        <dbReference type="Proteomes" id="UP000663760"/>
    </source>
</evidence>
<dbReference type="Proteomes" id="UP000663760">
    <property type="component" value="Chromosome 11"/>
</dbReference>
<keyword evidence="5 10" id="KW-1133">Transmembrane helix</keyword>
<feature type="domain" description="BIG2" evidence="12">
    <location>
        <begin position="1156"/>
        <end position="1232"/>
    </location>
</feature>
<keyword evidence="3 10" id="KW-0812">Transmembrane</keyword>
<dbReference type="InterPro" id="IPR055097">
    <property type="entry name" value="Ig_NUP210_2nd"/>
</dbReference>
<keyword evidence="4 11" id="KW-0732">Signal</keyword>
<keyword evidence="14" id="KW-1185">Reference proteome</keyword>
<keyword evidence="6 10" id="KW-0472">Membrane</keyword>
<dbReference type="OrthoDB" id="361283at2759"/>
<evidence type="ECO:0000256" key="4">
    <source>
        <dbReference type="ARBA" id="ARBA00022729"/>
    </source>
</evidence>
<evidence type="ECO:0000256" key="3">
    <source>
        <dbReference type="ARBA" id="ARBA00022692"/>
    </source>
</evidence>
<dbReference type="Gene3D" id="2.60.40.1080">
    <property type="match status" value="1"/>
</dbReference>
<dbReference type="InterPro" id="IPR056233">
    <property type="entry name" value="Ig_GP210_16th"/>
</dbReference>
<proteinExistence type="inferred from homology"/>
<sequence length="1970" mass="216274">MAAVPVCLLLLLLRIAHGVAGSLLTYSGLQIADLNVLLPPRMTNPVHYRLLGTGGCFSWTWDHHDILHVEPEYNGTSRCSTSARLVSIAPYSGRKETAVYAADINSGTVIRCEVFIDNISRIQIFHHSVKLDLDGLATLQIRAFDSEDNVFSSLVGLQFVWKLMPKSVETDHFFHHLVHVPLKETPLTDCGGFCGDLDTQIKVEDSGMGSDLYVVKGIEIGHEIVSAQLFEPQFENVTDKIILTVAEAMSLHPPSPVFVITGSLVQYTLRIVRQNNPKAVDLPSLFHRWSVSNSTVSQVDSTMGFARALNLGVTNIFVEDTRVTGHFQMSTMHVIVPDKLCLYIRPITGVINGLEATKCLPVPWFVVIGQEYAIHMKVFTHEPEAKEIYITESNRLTLESDSSEFWDLSIASNDVAAGYGWRNFRILKPLSLGQGFLSGSLLYNREDPETTEVLKVEQRVIVCDKVRIQLENKMNHSKKIRLPWAPGVYQGLELKAFGGCGMSPRDYGWCSTNVASVSVSSSGYIQAKYLGRSTIKVTSVFDPLNFDEIVVEVSTPASMVLIHEFPVEALVGTHLLAAVFLKTTDGSYFHRCNSFNSFVKWRVLSESEVFLVSNTTGEELAFNVLLHGASEEVSRSPCSWTYLYASNPGHAVLHASFSSKTQPSDLFLDGEIALQSSAQIAAYHPLAAFQAGNGNQFGGYFLEFPRRETVDKYFDLENLSELYLAPGSAMDVFIIGGPDRWGHSVEYIDTVKIRGKSSPPEGVILKKAVTDDGTLYNILCQKVGNFNLIFSRGNLVGDDHPFPAISDVEMVLACSAPSSITLIGNEQYNTLDVISSSTQADRGPGKVRISPVIVANGRTIRLAAVGIHISGRPFANSSSLSLRWELNGCEGLANWVEVNTLEEFGMNWERFLILENSSGLCTVRATVIGFSKKIVSSLEDAYLLPEISENSLTDAVYLQLVSLLRIVPESALLYFHPDAKANLSIIGGTCFIDAVVNDTHVADIVQPPQNAHCSWLMLAARGLGTAVITVYDIGLSPPVRTSASVTVADVDWIKIMAEDEISLMEGTRSPFEILVGTTDGSIFDSSMYFYMNIYAHVEDSVIELEYEDGSPAAINKKLYGSKFLIKAQTIGLTSLSVSVRRRSGREIYSQIIKVEVYAQLRIHPDNIFLTPGASYVFSVEGGPTLVSGFDYASLDNETATIDGSSGKLTAVSAGNTTIRASIYTNGGTLVCEAFSKVEVGIPSMVTLNLQSEYLCVGCQMPVFPAFPKGDLFSFYEVCKNYSWSVDNEKALNLGFPQYSRMGSHLKGERFYSLDNKDYGFINFLHGRSEGIAKVSVSFSCHFITSGGPMATYFDASQSLTVVPELPLALGLPITWVLPPFYTSSDLLPGSSESRRQSDFHNKKTSIMYSLLSSSGKDGLVQQDAIVIAGTKIKTKESNTLGCIQAKDQSGRREIASCVRVAEVAQVRATAGSSSSHVAYLSSNDKLEVIIGYCDNLGYPFFEAYGVATLDIKTNYPNVVSIHVPRGENRSHGGEAVHLQAKSRGMALVKISINHDPLKAVYVLVLVGSQLYPMNPLLYVGCVLKFSTTEVNGLKDLVTGHWLSANESVISIDRHSGKAHALAEGAAQVIYEGPNLKLQTTATVKNMDVVTVNPPAEILTNVPFPKNGHKFSLHFRNDPICLQSDSNMPDLDVSYDCNVNPPFVGYVTPWRDNATGTLYCIFFPYSPNYLVNSLPKIKDNSRELMTSTRNGMLFVSVTVSPKGAPDLLGSGQVLFIGGFSVSEDKLTFTRDFNKTLVTVMGNTDVEIHWDAKQQLSVKPVQKDHFGIAGRAEYEVEVLRGGRFSDKITIKLPATGQTVHISVSYEDDGERTAPGERTNLLWAAVLVCLVLLALTVLVFVRFLETPWSSRPAPSPPPSRPPVPAVAGPSTPGTRSSSPRTPQPFVEYVRRTIDETPYYRREGRRRFDPNRTY</sequence>
<dbReference type="SUPFAM" id="SSF49373">
    <property type="entry name" value="Invasin/intimin cell-adhesion fragments"/>
    <property type="match status" value="1"/>
</dbReference>
<dbReference type="InterPro" id="IPR008964">
    <property type="entry name" value="Invasin/intimin_cell_adhesion"/>
</dbReference>
<evidence type="ECO:0000256" key="1">
    <source>
        <dbReference type="ARBA" id="ARBA00004590"/>
    </source>
</evidence>
<dbReference type="EMBL" id="LR746274">
    <property type="protein sequence ID" value="CAA7404837.1"/>
    <property type="molecule type" value="Genomic_DNA"/>
</dbReference>
<gene>
    <name evidence="13" type="ORF">SI8410_11015515</name>
</gene>
<feature type="transmembrane region" description="Helical" evidence="10">
    <location>
        <begin position="1878"/>
        <end position="1898"/>
    </location>
</feature>
<dbReference type="Pfam" id="PF22969">
    <property type="entry name" value="Ig_NUP210_2nd"/>
    <property type="match status" value="1"/>
</dbReference>
<evidence type="ECO:0000313" key="13">
    <source>
        <dbReference type="EMBL" id="CAA7404837.1"/>
    </source>
</evidence>
<name>A0A7I8L4B2_SPIIN</name>
<feature type="chain" id="PRO_5029595030" description="BIG2 domain-containing protein" evidence="11">
    <location>
        <begin position="22"/>
        <end position="1970"/>
    </location>
</feature>